<dbReference type="InterPro" id="IPR016162">
    <property type="entry name" value="Ald_DH_N"/>
</dbReference>
<dbReference type="RefSeq" id="WP_307272607.1">
    <property type="nucleotide sequence ID" value="NZ_JAUSVX010000004.1"/>
</dbReference>
<dbReference type="EC" id="1.2.1.20" evidence="6"/>
<dbReference type="EC" id="1.2.1.79" evidence="6"/>
<evidence type="ECO:0000256" key="1">
    <source>
        <dbReference type="ARBA" id="ARBA00009986"/>
    </source>
</evidence>
<keyword evidence="2 4" id="KW-0560">Oxidoreductase</keyword>
<sequence length="483" mass="51135">MLQKLEFKREAAYVDGEWISADSGKTLAVTDPATGETLGTVPDCGKAETARAIAAADAAQPAWRARTAKERAKILHRLADIIEQNVEALGTLLTMEQGKSLTEAKGEVAFSAAYVRWFAEEAQRVYGDVIPSPWAGRRILVTKEPVGVVGAITPWNFPSSMIARKLGPALAAGCTIVIKPAAQTPYSGLAWGALCEKAGIPAGVVNVLTGSASAIGGELTSNPLVRKITFTGSTPIGKLLVEQSAKTLKRVSMELGGNAPFIVFDDADVDRAIEGALIAKYRNSGQTCVCTNRFLVQAGIHDAFVEKLIAVSNGLKVGNGLEAGVQQGPLIDEKAVAKVEEHIKDATDKGAKVVAGGKRHKLGGSFFEPTVLTGVTPQMLVARDETFGPLSPVFKFETEEQAVAMANDTEFGLASYFYTRDLARAFRVSEALKYGMVGINEGLITTEVAPFGGVKESGMGKEGSKYGIEDYLDTKYVCVGGLG</sequence>
<name>A0ABU0J605_9HYPH</name>
<dbReference type="InterPro" id="IPR050740">
    <property type="entry name" value="Aldehyde_DH_Superfamily"/>
</dbReference>
<dbReference type="PROSITE" id="PS00687">
    <property type="entry name" value="ALDEHYDE_DEHYDR_GLU"/>
    <property type="match status" value="1"/>
</dbReference>
<dbReference type="NCBIfam" id="TIGR01780">
    <property type="entry name" value="SSADH"/>
    <property type="match status" value="1"/>
</dbReference>
<dbReference type="PANTHER" id="PTHR43353:SF5">
    <property type="entry name" value="SUCCINATE-SEMIALDEHYDE DEHYDROGENASE, MITOCHONDRIAL"/>
    <property type="match status" value="1"/>
</dbReference>
<proteinExistence type="inferred from homology"/>
<dbReference type="PANTHER" id="PTHR43353">
    <property type="entry name" value="SUCCINATE-SEMIALDEHYDE DEHYDROGENASE, MITOCHONDRIAL"/>
    <property type="match status" value="1"/>
</dbReference>
<accession>A0ABU0J605</accession>
<dbReference type="Gene3D" id="3.40.605.10">
    <property type="entry name" value="Aldehyde Dehydrogenase, Chain A, domain 1"/>
    <property type="match status" value="1"/>
</dbReference>
<feature type="active site" evidence="3">
    <location>
        <position position="254"/>
    </location>
</feature>
<dbReference type="InterPro" id="IPR010102">
    <property type="entry name" value="Succ_semiAld_DH"/>
</dbReference>
<dbReference type="InterPro" id="IPR016161">
    <property type="entry name" value="Ald_DH/histidinol_DH"/>
</dbReference>
<organism evidence="6 7">
    <name type="scientific">Labrys wisconsinensis</name>
    <dbReference type="NCBI Taxonomy" id="425677"/>
    <lineage>
        <taxon>Bacteria</taxon>
        <taxon>Pseudomonadati</taxon>
        <taxon>Pseudomonadota</taxon>
        <taxon>Alphaproteobacteria</taxon>
        <taxon>Hyphomicrobiales</taxon>
        <taxon>Xanthobacteraceae</taxon>
        <taxon>Labrys</taxon>
    </lineage>
</organism>
<dbReference type="InterPro" id="IPR016160">
    <property type="entry name" value="Ald_DH_CS_CYS"/>
</dbReference>
<feature type="domain" description="Aldehyde dehydrogenase" evidence="5">
    <location>
        <begin position="18"/>
        <end position="477"/>
    </location>
</feature>
<evidence type="ECO:0000256" key="3">
    <source>
        <dbReference type="PROSITE-ProRule" id="PRU10007"/>
    </source>
</evidence>
<dbReference type="Pfam" id="PF00171">
    <property type="entry name" value="Aldedh"/>
    <property type="match status" value="1"/>
</dbReference>
<evidence type="ECO:0000256" key="2">
    <source>
        <dbReference type="ARBA" id="ARBA00023002"/>
    </source>
</evidence>
<dbReference type="SUPFAM" id="SSF53720">
    <property type="entry name" value="ALDH-like"/>
    <property type="match status" value="1"/>
</dbReference>
<evidence type="ECO:0000256" key="4">
    <source>
        <dbReference type="RuleBase" id="RU003345"/>
    </source>
</evidence>
<dbReference type="InterPro" id="IPR029510">
    <property type="entry name" value="Ald_DH_CS_GLU"/>
</dbReference>
<protein>
    <submittedName>
        <fullName evidence="6">Succinate-semialdehyde dehydrogenase/glutarate-semialdehyde dehydrogenase</fullName>
        <ecNumber evidence="6">1.2.1.16</ecNumber>
        <ecNumber evidence="6">1.2.1.20</ecNumber>
        <ecNumber evidence="6">1.2.1.79</ecNumber>
    </submittedName>
</protein>
<keyword evidence="7" id="KW-1185">Reference proteome</keyword>
<evidence type="ECO:0000259" key="5">
    <source>
        <dbReference type="Pfam" id="PF00171"/>
    </source>
</evidence>
<dbReference type="PROSITE" id="PS00070">
    <property type="entry name" value="ALDEHYDE_DEHYDR_CYS"/>
    <property type="match status" value="1"/>
</dbReference>
<comment type="caution">
    <text evidence="6">The sequence shown here is derived from an EMBL/GenBank/DDBJ whole genome shotgun (WGS) entry which is preliminary data.</text>
</comment>
<dbReference type="Gene3D" id="3.40.309.10">
    <property type="entry name" value="Aldehyde Dehydrogenase, Chain A, domain 2"/>
    <property type="match status" value="1"/>
</dbReference>
<reference evidence="6 7" key="1">
    <citation type="submission" date="2023-07" db="EMBL/GenBank/DDBJ databases">
        <title>Genomic Encyclopedia of Type Strains, Phase IV (KMG-IV): sequencing the most valuable type-strain genomes for metagenomic binning, comparative biology and taxonomic classification.</title>
        <authorList>
            <person name="Goeker M."/>
        </authorList>
    </citation>
    <scope>NUCLEOTIDE SEQUENCE [LARGE SCALE GENOMIC DNA]</scope>
    <source>
        <strain evidence="6 7">DSM 19619</strain>
    </source>
</reference>
<dbReference type="GO" id="GO:0036243">
    <property type="term" value="F:succinate-semialdehyde dehydrogenase (NADP+) activity"/>
    <property type="evidence" value="ECO:0007669"/>
    <property type="project" value="UniProtKB-EC"/>
</dbReference>
<evidence type="ECO:0000313" key="7">
    <source>
        <dbReference type="Proteomes" id="UP001242480"/>
    </source>
</evidence>
<dbReference type="CDD" id="cd07103">
    <property type="entry name" value="ALDH_F5_SSADH_GabD"/>
    <property type="match status" value="1"/>
</dbReference>
<dbReference type="EC" id="1.2.1.16" evidence="6"/>
<comment type="similarity">
    <text evidence="1 4">Belongs to the aldehyde dehydrogenase family.</text>
</comment>
<evidence type="ECO:0000313" key="6">
    <source>
        <dbReference type="EMBL" id="MDQ0469687.1"/>
    </source>
</evidence>
<dbReference type="Proteomes" id="UP001242480">
    <property type="component" value="Unassembled WGS sequence"/>
</dbReference>
<gene>
    <name evidence="6" type="ORF">QO011_002703</name>
</gene>
<dbReference type="InterPro" id="IPR016163">
    <property type="entry name" value="Ald_DH_C"/>
</dbReference>
<dbReference type="GO" id="GO:0102810">
    <property type="term" value="F:glutarate-semialdehyde dehydrogenase (NADP+) activity"/>
    <property type="evidence" value="ECO:0007669"/>
    <property type="project" value="UniProtKB-EC"/>
</dbReference>
<dbReference type="InterPro" id="IPR015590">
    <property type="entry name" value="Aldehyde_DH_dom"/>
</dbReference>
<dbReference type="EMBL" id="JAUSVX010000004">
    <property type="protein sequence ID" value="MDQ0469687.1"/>
    <property type="molecule type" value="Genomic_DNA"/>
</dbReference>